<keyword evidence="7" id="KW-0677">Repeat</keyword>
<protein>
    <recommendedName>
        <fullName evidence="4">Riboflavin synthase</fullName>
        <ecNumber evidence="3">2.5.1.9</ecNumber>
    </recommendedName>
</protein>
<comment type="caution">
    <text evidence="9">The sequence shown here is derived from an EMBL/GenBank/DDBJ whole genome shotgun (WGS) entry which is preliminary data.</text>
</comment>
<dbReference type="PIRSF" id="PIRSF000498">
    <property type="entry name" value="Riboflavin_syn_A"/>
    <property type="match status" value="1"/>
</dbReference>
<evidence type="ECO:0000256" key="5">
    <source>
        <dbReference type="ARBA" id="ARBA00022619"/>
    </source>
</evidence>
<dbReference type="CDD" id="cd00402">
    <property type="entry name" value="Riboflavin_synthase_like"/>
    <property type="match status" value="1"/>
</dbReference>
<dbReference type="GO" id="GO:0004746">
    <property type="term" value="F:riboflavin synthase activity"/>
    <property type="evidence" value="ECO:0007669"/>
    <property type="project" value="UniProtKB-EC"/>
</dbReference>
<dbReference type="OrthoDB" id="10258924at2759"/>
<dbReference type="Pfam" id="PF00677">
    <property type="entry name" value="Lum_binding"/>
    <property type="match status" value="2"/>
</dbReference>
<dbReference type="FunFam" id="2.40.30.20:FF:000004">
    <property type="entry name" value="Riboflavin synthase, alpha subunit"/>
    <property type="match status" value="1"/>
</dbReference>
<reference evidence="9 10" key="1">
    <citation type="journal article" date="2020" name="J. Phycol.">
        <title>Comparative genome analysis reveals Cyanidiococcus gen. nov., a new extremophilic red algal genus sister to Cyanidioschyzon (Cyanidioschyzonaceae, Rhodophyta).</title>
        <authorList>
            <person name="Liu S.-L."/>
            <person name="Chiang Y.-R."/>
            <person name="Yoon H.S."/>
            <person name="Fu H.-Y."/>
        </authorList>
    </citation>
    <scope>NUCLEOTIDE SEQUENCE [LARGE SCALE GENOMIC DNA]</scope>
    <source>
        <strain evidence="9 10">THAL066</strain>
    </source>
</reference>
<dbReference type="InterPro" id="IPR023366">
    <property type="entry name" value="ATP_synth_asu-like_sf"/>
</dbReference>
<evidence type="ECO:0000259" key="8">
    <source>
        <dbReference type="PROSITE" id="PS51177"/>
    </source>
</evidence>
<dbReference type="PANTHER" id="PTHR21098">
    <property type="entry name" value="RIBOFLAVIN SYNTHASE ALPHA CHAIN"/>
    <property type="match status" value="1"/>
</dbReference>
<dbReference type="InterPro" id="IPR017938">
    <property type="entry name" value="Riboflavin_synthase-like_b-brl"/>
</dbReference>
<evidence type="ECO:0000256" key="4">
    <source>
        <dbReference type="ARBA" id="ARBA00013950"/>
    </source>
</evidence>
<dbReference type="Gene3D" id="2.40.30.20">
    <property type="match status" value="2"/>
</dbReference>
<gene>
    <name evidence="9" type="primary">RIB5</name>
    <name evidence="9" type="ORF">F1559_002907</name>
</gene>
<evidence type="ECO:0000256" key="6">
    <source>
        <dbReference type="ARBA" id="ARBA00022679"/>
    </source>
</evidence>
<keyword evidence="5" id="KW-0686">Riboflavin biosynthesis</keyword>
<comment type="function">
    <text evidence="1">Catalyzes the dismutation of two molecules of 6,7-dimethyl-8-ribityllumazine, resulting in the formation of riboflavin and 5-amino-6-(D-ribitylamino)uracil.</text>
</comment>
<dbReference type="NCBIfam" id="TIGR00187">
    <property type="entry name" value="ribE"/>
    <property type="match status" value="1"/>
</dbReference>
<dbReference type="PROSITE" id="PS51177">
    <property type="entry name" value="LUMAZINE_BIND"/>
    <property type="match status" value="2"/>
</dbReference>
<dbReference type="InterPro" id="IPR026017">
    <property type="entry name" value="Lumazine-bd_dom"/>
</dbReference>
<evidence type="ECO:0000256" key="3">
    <source>
        <dbReference type="ARBA" id="ARBA00012827"/>
    </source>
</evidence>
<proteinExistence type="predicted"/>
<accession>A0A7J7IF13</accession>
<evidence type="ECO:0000256" key="7">
    <source>
        <dbReference type="ARBA" id="ARBA00022737"/>
    </source>
</evidence>
<evidence type="ECO:0000256" key="1">
    <source>
        <dbReference type="ARBA" id="ARBA00002803"/>
    </source>
</evidence>
<feature type="domain" description="Lumazine-binding" evidence="8">
    <location>
        <begin position="39"/>
        <end position="138"/>
    </location>
</feature>
<evidence type="ECO:0000313" key="10">
    <source>
        <dbReference type="Proteomes" id="UP000530660"/>
    </source>
</evidence>
<dbReference type="NCBIfam" id="NF006767">
    <property type="entry name" value="PRK09289.1"/>
    <property type="match status" value="1"/>
</dbReference>
<dbReference type="SUPFAM" id="SSF63380">
    <property type="entry name" value="Riboflavin synthase domain-like"/>
    <property type="match status" value="2"/>
</dbReference>
<dbReference type="EC" id="2.5.1.9" evidence="3"/>
<keyword evidence="10" id="KW-1185">Reference proteome</keyword>
<sequence length="255" mass="28231">MGFVPFVSGLNAHQPKSLRYVPRRCRSCSVIKRRTVQALFTGLVEELGSVVKRSETASTPPAVDLFIGANQVLDGLQLGDSIAVNGACLTITSLKRPKGFHVTLAPETLRRTSLGQLAAGDLVNLERSLAANGRFGGHVVQGHVDTTGRILDVRPEGDALWFTIQVLNPIERDSSQETDWMAYLVPKGFIAVDGVSLTVCEVQDRERTFNFMLIPYTQEHVTLPRRRPGDLVNLEMDIIGKYVQRLMETRLSSMR</sequence>
<feature type="domain" description="Lumazine-binding" evidence="8">
    <location>
        <begin position="139"/>
        <end position="247"/>
    </location>
</feature>
<dbReference type="EMBL" id="VWRR01000015">
    <property type="protein sequence ID" value="KAF6001310.1"/>
    <property type="molecule type" value="Genomic_DNA"/>
</dbReference>
<dbReference type="AlphaFoldDB" id="A0A7J7IF13"/>
<dbReference type="InterPro" id="IPR001783">
    <property type="entry name" value="Lumazine-bd"/>
</dbReference>
<name>A0A7J7IF13_9RHOD</name>
<evidence type="ECO:0000313" key="9">
    <source>
        <dbReference type="EMBL" id="KAF6001310.1"/>
    </source>
</evidence>
<organism evidence="9 10">
    <name type="scientific">Cyanidiococcus yangmingshanensis</name>
    <dbReference type="NCBI Taxonomy" id="2690220"/>
    <lineage>
        <taxon>Eukaryota</taxon>
        <taxon>Rhodophyta</taxon>
        <taxon>Bangiophyceae</taxon>
        <taxon>Cyanidiales</taxon>
        <taxon>Cyanidiaceae</taxon>
        <taxon>Cyanidiococcus</taxon>
    </lineage>
</organism>
<dbReference type="PANTHER" id="PTHR21098:SF0">
    <property type="entry name" value="RIBOFLAVIN SYNTHASE"/>
    <property type="match status" value="1"/>
</dbReference>
<comment type="pathway">
    <text evidence="2">Cofactor biosynthesis; riboflavin biosynthesis; riboflavin from 2-hydroxy-3-oxobutyl phosphate and 5-amino-6-(D-ribitylamino)uracil: step 2/2.</text>
</comment>
<evidence type="ECO:0000256" key="2">
    <source>
        <dbReference type="ARBA" id="ARBA00004887"/>
    </source>
</evidence>
<dbReference type="GO" id="GO:0009231">
    <property type="term" value="P:riboflavin biosynthetic process"/>
    <property type="evidence" value="ECO:0007669"/>
    <property type="project" value="UniProtKB-KW"/>
</dbReference>
<dbReference type="Proteomes" id="UP000530660">
    <property type="component" value="Unassembled WGS sequence"/>
</dbReference>
<keyword evidence="6" id="KW-0808">Transferase</keyword>